<evidence type="ECO:0000313" key="1">
    <source>
        <dbReference type="EMBL" id="KAK0152039.1"/>
    </source>
</evidence>
<keyword evidence="2" id="KW-1185">Reference proteome</keyword>
<name>A0AA47N4E4_MERPO</name>
<dbReference type="EMBL" id="JAOPHQ010001145">
    <property type="protein sequence ID" value="KAK0152039.1"/>
    <property type="molecule type" value="Genomic_DNA"/>
</dbReference>
<accession>A0AA47N4E4</accession>
<dbReference type="PANTHER" id="PTHR34153:SF2">
    <property type="entry name" value="SI:CH211-262H13.3-RELATED"/>
    <property type="match status" value="1"/>
</dbReference>
<dbReference type="PANTHER" id="PTHR34153">
    <property type="entry name" value="SI:CH211-262H13.3-RELATED-RELATED"/>
    <property type="match status" value="1"/>
</dbReference>
<sequence>MFSVVCFDNSEEVEVVPTQWYNNGACRWPPHKAEGVNRAIRQLEEPQDTWRLFDNARVFFSSDNYLECRQKLPLAQNQTDLASEAEDPTTDRRPKRKIKYDFYALSAFCSNIFVQSQSFYELMPSRHVRMDFESQDPCSPPKKQAFQNLPKAPAISGPSNIRRFIIAQPTQSGCYEVPVTNEEPQGFQHLMTMGSTLRQAIGTSYGGGEMAETGSEEEMVGTPYQGQSVSPGTGTQKGGCDQMCGTLLRDLLVNQQILMDQQKTMIRMIQDLHRTIQGGQRMSTTSRHTAYFPLGDKQALEARQASGTFVRNWLSLLDWQGELMPKIQPSNLSKKISWRGMNGKISFENLHLKAVVMDAVRRNPSCSTATDVQIADAIKRWFYWAGDREGGRKKRQPAPNQEQTGLD</sequence>
<evidence type="ECO:0000313" key="2">
    <source>
        <dbReference type="Proteomes" id="UP001174136"/>
    </source>
</evidence>
<reference evidence="1" key="1">
    <citation type="journal article" date="2023" name="Front. Mar. Sci.">
        <title>A new Merluccius polli reference genome to investigate the effects of global change in West African waters.</title>
        <authorList>
            <person name="Mateo J.L."/>
            <person name="Blanco-Fernandez C."/>
            <person name="Garcia-Vazquez E."/>
            <person name="Machado-Schiaffino G."/>
        </authorList>
    </citation>
    <scope>NUCLEOTIDE SEQUENCE</scope>
    <source>
        <strain evidence="1">C29</strain>
        <tissue evidence="1">Fin</tissue>
    </source>
</reference>
<organism evidence="1 2">
    <name type="scientific">Merluccius polli</name>
    <name type="common">Benguela hake</name>
    <name type="synonym">Merluccius cadenati</name>
    <dbReference type="NCBI Taxonomy" id="89951"/>
    <lineage>
        <taxon>Eukaryota</taxon>
        <taxon>Metazoa</taxon>
        <taxon>Chordata</taxon>
        <taxon>Craniata</taxon>
        <taxon>Vertebrata</taxon>
        <taxon>Euteleostomi</taxon>
        <taxon>Actinopterygii</taxon>
        <taxon>Neopterygii</taxon>
        <taxon>Teleostei</taxon>
        <taxon>Neoteleostei</taxon>
        <taxon>Acanthomorphata</taxon>
        <taxon>Zeiogadaria</taxon>
        <taxon>Gadariae</taxon>
        <taxon>Gadiformes</taxon>
        <taxon>Gadoidei</taxon>
        <taxon>Merlucciidae</taxon>
        <taxon>Merluccius</taxon>
    </lineage>
</organism>
<dbReference type="Proteomes" id="UP001174136">
    <property type="component" value="Unassembled WGS sequence"/>
</dbReference>
<gene>
    <name evidence="1" type="ORF">N1851_006610</name>
</gene>
<dbReference type="AlphaFoldDB" id="A0AA47N4E4"/>
<protein>
    <submittedName>
        <fullName evidence="1">Uncharacterized protein</fullName>
    </submittedName>
</protein>
<proteinExistence type="predicted"/>
<comment type="caution">
    <text evidence="1">The sequence shown here is derived from an EMBL/GenBank/DDBJ whole genome shotgun (WGS) entry which is preliminary data.</text>
</comment>